<feature type="compositionally biased region" description="Low complexity" evidence="22">
    <location>
        <begin position="1282"/>
        <end position="1292"/>
    </location>
</feature>
<feature type="compositionally biased region" description="Gly residues" evidence="22">
    <location>
        <begin position="774"/>
        <end position="784"/>
    </location>
</feature>
<evidence type="ECO:0000256" key="14">
    <source>
        <dbReference type="ARBA" id="ARBA00057012"/>
    </source>
</evidence>
<dbReference type="InterPro" id="IPR000608">
    <property type="entry name" value="UBC"/>
</dbReference>
<evidence type="ECO:0000256" key="15">
    <source>
        <dbReference type="ARBA" id="ARBA00065490"/>
    </source>
</evidence>
<dbReference type="Pfam" id="PF23043">
    <property type="entry name" value="SH3-B_UBE2O"/>
    <property type="match status" value="1"/>
</dbReference>
<evidence type="ECO:0000313" key="24">
    <source>
        <dbReference type="EMBL" id="CAK6953350.1"/>
    </source>
</evidence>
<dbReference type="EC" id="2.3.2.24" evidence="13"/>
<dbReference type="GO" id="GO:0005634">
    <property type="term" value="C:nucleus"/>
    <property type="evidence" value="ECO:0007669"/>
    <property type="project" value="UniProtKB-SubCell"/>
</dbReference>
<dbReference type="CDD" id="cd23837">
    <property type="entry name" value="UBCc_UBE2O"/>
    <property type="match status" value="1"/>
</dbReference>
<dbReference type="Proteomes" id="UP001314229">
    <property type="component" value="Unassembled WGS sequence"/>
</dbReference>
<comment type="catalytic activity">
    <reaction evidence="12">
        <text>S-ubiquitinyl-[E1 ubiquitin-activating enzyme]-L-cysteine + [acceptor protein]-L-lysine = [E1 ubiquitin-activating enzyme]-L-cysteine + N(6)-monoubiquitinyl-[acceptor protein]-L-lysine.</text>
        <dbReference type="EC" id="2.3.2.24"/>
    </reaction>
</comment>
<feature type="region of interest" description="Disordered" evidence="22">
    <location>
        <begin position="1"/>
        <end position="35"/>
    </location>
</feature>
<keyword evidence="9" id="KW-0832">Ubl conjugation</keyword>
<dbReference type="InterPro" id="IPR016135">
    <property type="entry name" value="UBQ-conjugating_enzyme/RWD"/>
</dbReference>
<evidence type="ECO:0000259" key="23">
    <source>
        <dbReference type="PROSITE" id="PS50127"/>
    </source>
</evidence>
<evidence type="ECO:0000256" key="5">
    <source>
        <dbReference type="ARBA" id="ARBA00022679"/>
    </source>
</evidence>
<evidence type="ECO:0000256" key="18">
    <source>
        <dbReference type="ARBA" id="ARBA00077504"/>
    </source>
</evidence>
<dbReference type="GO" id="GO:0061631">
    <property type="term" value="F:ubiquitin conjugating enzyme activity"/>
    <property type="evidence" value="ECO:0007669"/>
    <property type="project" value="UniProtKB-EC"/>
</dbReference>
<evidence type="ECO:0000256" key="11">
    <source>
        <dbReference type="ARBA" id="ARBA00023242"/>
    </source>
</evidence>
<evidence type="ECO:0000256" key="12">
    <source>
        <dbReference type="ARBA" id="ARBA00035845"/>
    </source>
</evidence>
<feature type="region of interest" description="Disordered" evidence="22">
    <location>
        <begin position="392"/>
        <end position="497"/>
    </location>
</feature>
<dbReference type="SMART" id="SM00212">
    <property type="entry name" value="UBCc"/>
    <property type="match status" value="1"/>
</dbReference>
<feature type="compositionally biased region" description="Acidic residues" evidence="22">
    <location>
        <begin position="441"/>
        <end position="452"/>
    </location>
</feature>
<gene>
    <name evidence="24" type="ORF">FSCOSCO3_A007686</name>
</gene>
<evidence type="ECO:0000256" key="9">
    <source>
        <dbReference type="ARBA" id="ARBA00022843"/>
    </source>
</evidence>
<feature type="compositionally biased region" description="Low complexity" evidence="22">
    <location>
        <begin position="825"/>
        <end position="838"/>
    </location>
</feature>
<feature type="compositionally biased region" description="Basic residues" evidence="22">
    <location>
        <begin position="485"/>
        <end position="496"/>
    </location>
</feature>
<dbReference type="GO" id="GO:0005524">
    <property type="term" value="F:ATP binding"/>
    <property type="evidence" value="ECO:0007669"/>
    <property type="project" value="UniProtKB-KW"/>
</dbReference>
<evidence type="ECO:0000256" key="19">
    <source>
        <dbReference type="ARBA" id="ARBA00081850"/>
    </source>
</evidence>
<dbReference type="EMBL" id="CAWUFR010000013">
    <property type="protein sequence ID" value="CAK6953350.1"/>
    <property type="molecule type" value="Genomic_DNA"/>
</dbReference>
<feature type="region of interest" description="Disordered" evidence="22">
    <location>
        <begin position="893"/>
        <end position="923"/>
    </location>
</feature>
<dbReference type="FunFam" id="3.10.110.10:FF:000045">
    <property type="entry name" value="Ubiquitin conjugating enzyme E2 O"/>
    <property type="match status" value="1"/>
</dbReference>
<evidence type="ECO:0000256" key="10">
    <source>
        <dbReference type="ARBA" id="ARBA00023054"/>
    </source>
</evidence>
<evidence type="ECO:0000256" key="2">
    <source>
        <dbReference type="ARBA" id="ARBA00004496"/>
    </source>
</evidence>
<feature type="region of interest" description="Disordered" evidence="22">
    <location>
        <begin position="1235"/>
        <end position="1318"/>
    </location>
</feature>
<proteinExistence type="predicted"/>
<evidence type="ECO:0000256" key="22">
    <source>
        <dbReference type="SAM" id="MobiDB-lite"/>
    </source>
</evidence>
<comment type="caution">
    <text evidence="24">The sequence shown here is derived from an EMBL/GenBank/DDBJ whole genome shotgun (WGS) entry which is preliminary data.</text>
</comment>
<dbReference type="PROSITE" id="PS50127">
    <property type="entry name" value="UBC_2"/>
    <property type="match status" value="1"/>
</dbReference>
<keyword evidence="10 21" id="KW-0175">Coiled coil</keyword>
<evidence type="ECO:0000256" key="16">
    <source>
        <dbReference type="ARBA" id="ARBA00076102"/>
    </source>
</evidence>
<feature type="compositionally biased region" description="Low complexity" evidence="22">
    <location>
        <begin position="453"/>
        <end position="468"/>
    </location>
</feature>
<dbReference type="InterPro" id="IPR057733">
    <property type="entry name" value="UBE2O-like_SH3-B"/>
</dbReference>
<feature type="region of interest" description="Disordered" evidence="22">
    <location>
        <begin position="1180"/>
        <end position="1200"/>
    </location>
</feature>
<feature type="region of interest" description="Disordered" evidence="22">
    <location>
        <begin position="69"/>
        <end position="113"/>
    </location>
</feature>
<evidence type="ECO:0000256" key="6">
    <source>
        <dbReference type="ARBA" id="ARBA00022741"/>
    </source>
</evidence>
<dbReference type="Pfam" id="PF00179">
    <property type="entry name" value="UQ_con"/>
    <property type="match status" value="1"/>
</dbReference>
<feature type="region of interest" description="Disordered" evidence="22">
    <location>
        <begin position="679"/>
        <end position="716"/>
    </location>
</feature>
<dbReference type="Gene3D" id="3.10.110.10">
    <property type="entry name" value="Ubiquitin Conjugating Enzyme"/>
    <property type="match status" value="1"/>
</dbReference>
<feature type="region of interest" description="Disordered" evidence="22">
    <location>
        <begin position="823"/>
        <end position="854"/>
    </location>
</feature>
<dbReference type="InterPro" id="IPR057735">
    <property type="entry name" value="UBE2O-like_tSH3-B"/>
</dbReference>
<dbReference type="PANTHER" id="PTHR46116:SF15">
    <property type="entry name" value="(E3-INDEPENDENT) E2 UBIQUITIN-CONJUGATING ENZYME"/>
    <property type="match status" value="1"/>
</dbReference>
<keyword evidence="3" id="KW-0963">Cytoplasm</keyword>
<feature type="compositionally biased region" description="Low complexity" evidence="22">
    <location>
        <begin position="1"/>
        <end position="33"/>
    </location>
</feature>
<feature type="region of interest" description="Disordered" evidence="22">
    <location>
        <begin position="738"/>
        <end position="790"/>
    </location>
</feature>
<evidence type="ECO:0000256" key="17">
    <source>
        <dbReference type="ARBA" id="ARBA00077073"/>
    </source>
</evidence>
<keyword evidence="11" id="KW-0539">Nucleus</keyword>
<dbReference type="Pfam" id="PF23048">
    <property type="entry name" value="SH3-A_UBE2O"/>
    <property type="match status" value="1"/>
</dbReference>
<dbReference type="GO" id="GO:0005737">
    <property type="term" value="C:cytoplasm"/>
    <property type="evidence" value="ECO:0007669"/>
    <property type="project" value="UniProtKB-SubCell"/>
</dbReference>
<evidence type="ECO:0000313" key="25">
    <source>
        <dbReference type="Proteomes" id="UP001314229"/>
    </source>
</evidence>
<feature type="domain" description="UBC core" evidence="23">
    <location>
        <begin position="976"/>
        <end position="1136"/>
    </location>
</feature>
<keyword evidence="6" id="KW-0547">Nucleotide-binding</keyword>
<feature type="compositionally biased region" description="Gly residues" evidence="22">
    <location>
        <begin position="81"/>
        <end position="100"/>
    </location>
</feature>
<feature type="compositionally biased region" description="Low complexity" evidence="22">
    <location>
        <begin position="757"/>
        <end position="773"/>
    </location>
</feature>
<evidence type="ECO:0000256" key="8">
    <source>
        <dbReference type="ARBA" id="ARBA00022840"/>
    </source>
</evidence>
<keyword evidence="4" id="KW-0597">Phosphoprotein</keyword>
<evidence type="ECO:0000256" key="20">
    <source>
        <dbReference type="ARBA" id="ARBA00082143"/>
    </source>
</evidence>
<evidence type="ECO:0000256" key="21">
    <source>
        <dbReference type="SAM" id="Coils"/>
    </source>
</evidence>
<dbReference type="InterPro" id="IPR057732">
    <property type="entry name" value="SH3-A_UBE2O"/>
</dbReference>
<feature type="compositionally biased region" description="Basic and acidic residues" evidence="22">
    <location>
        <begin position="899"/>
        <end position="909"/>
    </location>
</feature>
<accession>A0AAV1N328</accession>
<comment type="subcellular location">
    <subcellularLocation>
        <location evidence="2">Cytoplasm</location>
    </subcellularLocation>
    <subcellularLocation>
        <location evidence="1">Nucleus</location>
    </subcellularLocation>
</comment>
<keyword evidence="5" id="KW-0808">Transferase</keyword>
<feature type="coiled-coil region" evidence="21">
    <location>
        <begin position="855"/>
        <end position="882"/>
    </location>
</feature>
<feature type="compositionally biased region" description="Polar residues" evidence="22">
    <location>
        <begin position="410"/>
        <end position="433"/>
    </location>
</feature>
<keyword evidence="8" id="KW-0067">ATP-binding</keyword>
<name>A0AAV1N328_SCOSC</name>
<comment type="function">
    <text evidence="14">E2/E3 hybrid ubiquitin-protein ligase that displays both E2 and E3 ligase activities and mediates monoubiquitination of target proteins. Negatively regulates TRAF6-mediated NF-kappa-B activation independently of its E2 activity. Acts as a positive regulator of BMP7 signaling by mediating monoubiquitination of SMAD6, thereby regulating adipogenesis. Mediates monoubiquitination at different sites of the nuclear localization signal (NLS) of BAP1, leading to cytoplasmic retention of BAP1. Also able to monoubiquitinate the NLS of other chromatin-associated proteins, such as INO80 and CXXC1, affecting their subcellular location. Acts as a regulator of retrograde transport by assisting the TRIM27:MAGEL2 E3 ubiquitin ligase complex to mediate 'Lys-63'-linked ubiquitination of WASHC1, leading to promote endosomal F-actin assembly.</text>
</comment>
<feature type="compositionally biased region" description="Polar residues" evidence="22">
    <location>
        <begin position="1242"/>
        <end position="1281"/>
    </location>
</feature>
<comment type="subunit">
    <text evidence="15">Interacts with CPNE1 (via VWFA domain) and CPNE4 (via VWFA domain). Interacts with UBR2.</text>
</comment>
<evidence type="ECO:0000256" key="13">
    <source>
        <dbReference type="ARBA" id="ARBA00039076"/>
    </source>
</evidence>
<dbReference type="SUPFAM" id="SSF54495">
    <property type="entry name" value="UBC-like"/>
    <property type="match status" value="1"/>
</dbReference>
<feature type="compositionally biased region" description="Basic and acidic residues" evidence="22">
    <location>
        <begin position="392"/>
        <end position="409"/>
    </location>
</feature>
<keyword evidence="7" id="KW-0833">Ubl conjugation pathway</keyword>
<dbReference type="PANTHER" id="PTHR46116">
    <property type="entry name" value="(E3-INDEPENDENT) E2 UBIQUITIN-CONJUGATING ENZYME"/>
    <property type="match status" value="1"/>
</dbReference>
<dbReference type="Pfam" id="PF23046">
    <property type="entry name" value="tSH3-B_UBE2O"/>
    <property type="match status" value="1"/>
</dbReference>
<evidence type="ECO:0000256" key="1">
    <source>
        <dbReference type="ARBA" id="ARBA00004123"/>
    </source>
</evidence>
<feature type="compositionally biased region" description="Acidic residues" evidence="22">
    <location>
        <begin position="695"/>
        <end position="705"/>
    </location>
</feature>
<evidence type="ECO:0000256" key="4">
    <source>
        <dbReference type="ARBA" id="ARBA00022553"/>
    </source>
</evidence>
<keyword evidence="25" id="KW-1185">Reference proteome</keyword>
<feature type="compositionally biased region" description="Acidic residues" evidence="22">
    <location>
        <begin position="69"/>
        <end position="78"/>
    </location>
</feature>
<evidence type="ECO:0000256" key="7">
    <source>
        <dbReference type="ARBA" id="ARBA00022786"/>
    </source>
</evidence>
<evidence type="ECO:0000256" key="3">
    <source>
        <dbReference type="ARBA" id="ARBA00022490"/>
    </source>
</evidence>
<sequence length="1374" mass="148879">MAEPVAAASPPRSPGLSPAASPGSEPPSLALSPTADGSQRLLFSHDLVSGRYRGSVRFGLVRMIHGEEDFNSDSDLDDGGGRGGGGGSGGGGGGGGGRAPGGSDTESPVDTLTRPLGRGFVRVQWYPEGGKQDIRETKLKLEDRSIVIRDIVRRNNSNDNQCGIVTNIDIECAVKLVGTNCVLYPVNSKDLQHIWSFMYGDYIAYDFWLGKVYDLTNHIILQLSNGARCSMSVEDGAKLYDVCPHVSDSGLFFDEAYGFYPGQVLIGPAKVFSNVHWLSGVKPVLSRKCKFRVVVEEVKVVELKVTWITKSYSPKGSDSVYPPPSTITQENLCRVRRLGYYDHTQRQLGERALYIFPAKGDATRITCEGPEGAPVLPEDPVARRLKRMFKKDLGKKTENADTQGEHKSVQTDSSHPNNNGPVQNTPDSQNIDTSAEHGEQDADDEAADDTDDTSSLTSSASSTASSQSGGLGTNRKKSIPLSIRNLKRKHKKKRTKFSREFKPGDRVAVEVVSTKTTADVMWKDGRVEKGIRSNDLIPIQHLDSHEFCPGDFVVDKRPQALQDPGVYGVIQSGDHKGRTCVVKWIKLNSSSDDVEVIGIEEDVSVYDISDHPDFHFRTTDIVIRIWNSENGQNDCENETSVGQVSRVDVSSKVEVVWADNSMTIVLPQHLYNVESEIEETDYDSVEETSSVLSTEEWEDESDSWETDNGVTTEDDSHINNADVADTVTPTPTPTGNTTFIIPPQEGNKAGVTSPTKAVSGEEGEASVAAASPAAGGGTTPGGAVNGAEKPCKDGASRGFRELKEALKILESLKNMTVEQLWTGGSPTSPTSAEPASTAHVASSVTPTAPEKPTKEKRFLDDIKKLQENLRKTLDNVAIVEEEKMEAVVEAGGGAGAGTEVERVGEEKPQQDPQTPVSGQEWPSEFLSDTPVLCQQSGGKPGVTFTSAKGEVFSVLEWAPDTHSFKKMEFQPAEAKKFFSTVRKEMALLATSLPDGIMVKTFEDRMDLFSALIKGPTRTPYEEGLFLFDIQLPNIYPAVPPLFRYLSQCSGRLNPNLYDNGKVCVSLLGTWIGKGTERWTSKSSLLQVLISIQGLILVNEPYYNEAGFDSDRGLQEGYENSRCYNEMALIKMVQSMTQLLQNPVDVFKQEIQEHFVLNGWRLVHRLDAWLELNDAVERSHAAHVSSRPHHSKERPSSVEPLDEQLPLGSVSVAHSSPCKPGEEGVTGAGVTSIMEEELEDSGLSPSTTAASQQELSQNSDCDSTQGNTSLGGENKGSGSVVRSGTSESGSATVGAGGAGSTGSQPVVRPKKRRKSYRSFLPEGSGYPDIGFPLFPLSKGFVKSVRGVLKQYRAALATAAIPDHIEDNVPADMCDG</sequence>
<protein>
    <recommendedName>
        <fullName evidence="13">(E3-independent) E2 ubiquitin-conjugating enzyme</fullName>
        <ecNumber evidence="13">2.3.2.24</ecNumber>
    </recommendedName>
    <alternativeName>
        <fullName evidence="17">E2/E3 hybrid ubiquitin-protein ligase UBE2O</fullName>
    </alternativeName>
    <alternativeName>
        <fullName evidence="20">Ubiquitin carrier protein O</fullName>
    </alternativeName>
    <alternativeName>
        <fullName evidence="16">Ubiquitin-conjugating enzyme E2 O</fullName>
    </alternativeName>
    <alternativeName>
        <fullName evidence="19">Ubiquitin-conjugating enzyme E2 of 230 kDa</fullName>
    </alternativeName>
    <alternativeName>
        <fullName evidence="18">Ubiquitin-protein ligase O</fullName>
    </alternativeName>
</protein>
<dbReference type="Pfam" id="PF23044">
    <property type="entry name" value="SH3-C_UBE2O"/>
    <property type="match status" value="1"/>
</dbReference>
<organism evidence="24 25">
    <name type="scientific">Scomber scombrus</name>
    <name type="common">Atlantic mackerel</name>
    <name type="synonym">Scomber vernalis</name>
    <dbReference type="NCBI Taxonomy" id="13677"/>
    <lineage>
        <taxon>Eukaryota</taxon>
        <taxon>Metazoa</taxon>
        <taxon>Chordata</taxon>
        <taxon>Craniata</taxon>
        <taxon>Vertebrata</taxon>
        <taxon>Euteleostomi</taxon>
        <taxon>Actinopterygii</taxon>
        <taxon>Neopterygii</taxon>
        <taxon>Teleostei</taxon>
        <taxon>Neoteleostei</taxon>
        <taxon>Acanthomorphata</taxon>
        <taxon>Pelagiaria</taxon>
        <taxon>Scombriformes</taxon>
        <taxon>Scombridae</taxon>
        <taxon>Scomber</taxon>
    </lineage>
</organism>
<reference evidence="24 25" key="1">
    <citation type="submission" date="2024-01" db="EMBL/GenBank/DDBJ databases">
        <authorList>
            <person name="Alioto T."/>
            <person name="Alioto T."/>
            <person name="Gomez Garrido J."/>
        </authorList>
    </citation>
    <scope>NUCLEOTIDE SEQUENCE [LARGE SCALE GENOMIC DNA]</scope>
</reference>
<dbReference type="InterPro" id="IPR057734">
    <property type="entry name" value="UBE2O-like_SH3-C"/>
</dbReference>